<dbReference type="InterPro" id="IPR039498">
    <property type="entry name" value="NTP_transf_5"/>
</dbReference>
<keyword evidence="2" id="KW-1185">Reference proteome</keyword>
<dbReference type="Proteomes" id="UP001500016">
    <property type="component" value="Unassembled WGS sequence"/>
</dbReference>
<accession>A0ABP5HRE8</accession>
<reference evidence="2" key="1">
    <citation type="journal article" date="2019" name="Int. J. Syst. Evol. Microbiol.">
        <title>The Global Catalogue of Microorganisms (GCM) 10K type strain sequencing project: providing services to taxonomists for standard genome sequencing and annotation.</title>
        <authorList>
            <consortium name="The Broad Institute Genomics Platform"/>
            <consortium name="The Broad Institute Genome Sequencing Center for Infectious Disease"/>
            <person name="Wu L."/>
            <person name="Ma J."/>
        </authorList>
    </citation>
    <scope>NUCLEOTIDE SEQUENCE [LARGE SCALE GENOMIC DNA]</scope>
    <source>
        <strain evidence="2">JCM 15478</strain>
    </source>
</reference>
<evidence type="ECO:0008006" key="3">
    <source>
        <dbReference type="Google" id="ProtNLM"/>
    </source>
</evidence>
<evidence type="ECO:0000313" key="1">
    <source>
        <dbReference type="EMBL" id="GAA2083154.1"/>
    </source>
</evidence>
<sequence length="586" mass="64235">MTGEWLATFLLEASKCPAETPEAPEPLPAQDLDEADTIVRTLGADDFDEKLAVSEVVRHKIPLLAASAVARARIRRPGLVGELPLLDQAAADRRLRMTMLWEEFGAVLAALNDRGLEPVVLKGPAWATAYYPAPELRSFNDLDLFVPAGQLDAYGEALRSMGYSQSTYDPSSGTVRPLAQERIAGALATGRHAAPFIRPDRRAGRAFIVELHAPGFDENLHRVDTRAFLDDSLPWDTGSGRARRLSPTDDLIFCAAHLCKDIYVYAPAGRPAAARLNEFCDLRQMLSAGQEPAAWQRLYERAHSLAQCDRVHFAVTHLARLYPGTVPESLLTPPPQLTREPEAVIDDVWTFSRGSSTFRERLFDPHVDEQRYIGLRERGEAGGRLEIPPEPETAGTVLSGVAPAPPWQFFRSHVTYGVAPESDEEFSAAVSFSHTADQIRVTAHVNDPVQVFDKPNGFYHAQDVVQLLFEVPLGSGNVHSIFLVPKAADLPEGAVVEHFSGLVRAGTETVPGSWLEAAFSPGGYRMRAGIPRTEVLGDIADGAWFGFDLLAYESGAQGQERRCVLQWSGGRNAIRNPAFFGMARLL</sequence>
<dbReference type="Pfam" id="PF14907">
    <property type="entry name" value="NTP_transf_5"/>
    <property type="match status" value="1"/>
</dbReference>
<proteinExistence type="predicted"/>
<gene>
    <name evidence="1" type="ORF">GCM10009801_43430</name>
</gene>
<organism evidence="1 2">
    <name type="scientific">Streptomyces albiaxialis</name>
    <dbReference type="NCBI Taxonomy" id="329523"/>
    <lineage>
        <taxon>Bacteria</taxon>
        <taxon>Bacillati</taxon>
        <taxon>Actinomycetota</taxon>
        <taxon>Actinomycetes</taxon>
        <taxon>Kitasatosporales</taxon>
        <taxon>Streptomycetaceae</taxon>
        <taxon>Streptomyces</taxon>
    </lineage>
</organism>
<dbReference type="RefSeq" id="WP_344530647.1">
    <property type="nucleotide sequence ID" value="NZ_BAAAPE010000011.1"/>
</dbReference>
<protein>
    <recommendedName>
        <fullName evidence="3">Carbohydrate-binding domain-containing protein</fullName>
    </recommendedName>
</protein>
<evidence type="ECO:0000313" key="2">
    <source>
        <dbReference type="Proteomes" id="UP001500016"/>
    </source>
</evidence>
<dbReference type="SUPFAM" id="SSF49344">
    <property type="entry name" value="CBD9-like"/>
    <property type="match status" value="1"/>
</dbReference>
<dbReference type="EMBL" id="BAAAPE010000011">
    <property type="protein sequence ID" value="GAA2083154.1"/>
    <property type="molecule type" value="Genomic_DNA"/>
</dbReference>
<comment type="caution">
    <text evidence="1">The sequence shown here is derived from an EMBL/GenBank/DDBJ whole genome shotgun (WGS) entry which is preliminary data.</text>
</comment>
<name>A0ABP5HRE8_9ACTN</name>
<dbReference type="Gene3D" id="2.60.40.1190">
    <property type="match status" value="1"/>
</dbReference>